<dbReference type="InterPro" id="IPR038800">
    <property type="entry name" value="CCDC17"/>
</dbReference>
<dbReference type="Proteomes" id="UP000692954">
    <property type="component" value="Unassembled WGS sequence"/>
</dbReference>
<gene>
    <name evidence="1" type="ORF">PSON_ATCC_30995.1.T1450065</name>
</gene>
<name>A0A8S1R725_9CILI</name>
<dbReference type="PANTHER" id="PTHR33820:SF2">
    <property type="entry name" value="COILED-COIL DOMAIN-CONTAINING PROTEIN 17"/>
    <property type="match status" value="1"/>
</dbReference>
<keyword evidence="2" id="KW-1185">Reference proteome</keyword>
<evidence type="ECO:0000313" key="1">
    <source>
        <dbReference type="EMBL" id="CAD8123518.1"/>
    </source>
</evidence>
<organism evidence="1 2">
    <name type="scientific">Paramecium sonneborni</name>
    <dbReference type="NCBI Taxonomy" id="65129"/>
    <lineage>
        <taxon>Eukaryota</taxon>
        <taxon>Sar</taxon>
        <taxon>Alveolata</taxon>
        <taxon>Ciliophora</taxon>
        <taxon>Intramacronucleata</taxon>
        <taxon>Oligohymenophorea</taxon>
        <taxon>Peniculida</taxon>
        <taxon>Parameciidae</taxon>
        <taxon>Paramecium</taxon>
    </lineage>
</organism>
<evidence type="ECO:0000313" key="2">
    <source>
        <dbReference type="Proteomes" id="UP000692954"/>
    </source>
</evidence>
<reference evidence="1" key="1">
    <citation type="submission" date="2021-01" db="EMBL/GenBank/DDBJ databases">
        <authorList>
            <consortium name="Genoscope - CEA"/>
            <person name="William W."/>
        </authorList>
    </citation>
    <scope>NUCLEOTIDE SEQUENCE</scope>
</reference>
<comment type="caution">
    <text evidence="1">The sequence shown here is derived from an EMBL/GenBank/DDBJ whole genome shotgun (WGS) entry which is preliminary data.</text>
</comment>
<protein>
    <submittedName>
        <fullName evidence="1">Uncharacterized protein</fullName>
    </submittedName>
</protein>
<dbReference type="EMBL" id="CAJJDN010000145">
    <property type="protein sequence ID" value="CAD8123518.1"/>
    <property type="molecule type" value="Genomic_DNA"/>
</dbReference>
<dbReference type="OrthoDB" id="289416at2759"/>
<proteinExistence type="predicted"/>
<dbReference type="AlphaFoldDB" id="A0A8S1R725"/>
<accession>A0A8S1R725</accession>
<dbReference type="PANTHER" id="PTHR33820">
    <property type="entry name" value="COILED-COIL DOMAIN-CONTAINING PROTEIN 17"/>
    <property type="match status" value="1"/>
</dbReference>
<sequence length="587" mass="69843">MAQKNREDEMVDELFKLKNDRQQIKMKRDDDNYGFEELLYEVKQVREQEIRARIEEDEIRKVFMNLEKSKLTAMEQERKRELQKLIAEREALRIKQNEFIQDIEQMVQNIKILDQMRQKEVSKINNVIEGMQLKQKQNTKLNEDQERSDNVAQLKLKREQLEGERLRIMYNLDRFRNKDLKAGQRGGTMNLVANAKNILGDIQQMENFNPKLHDGRFAEQQQNIYQLKQQKLEFKPFDGDEAYGSRASIGQQAVDMYKYKNPQFIVENRLRKDNTLKRQQMQSYNWSEGFVVHWDYTLGLPRRSNYSQVVFGVFNEYQVICQPRLIEHKECETENYYHNRCIFGDSHQVFQVPAHPDTLMIMEVQNPFCKRVEDNVGRTETYGWTQVDLFDHNTQLKRGKFKCPVYYGPTSPEITVEEIQNLESIPNCWVYLRIGYPNDNDYGEVKTIYPEQTQHEYIVPYIHLRGLFGRRDKVKNMRGMEESYEEYEITGLPPLMQKYGARIKEPPIQDDRKQEGLRFIIYRVDNHQARSHLRVIAALFEENNIFLDAYGLPISFNTTIHNSLDLKKQIGIITRLHYTIAQAQCLI</sequence>